<dbReference type="InterPro" id="IPR007607">
    <property type="entry name" value="BacA/B"/>
</dbReference>
<name>A0A212J7C1_9PROT</name>
<protein>
    <recommendedName>
        <fullName evidence="4">Cell shape determination protein CcmA</fullName>
    </recommendedName>
</protein>
<feature type="compositionally biased region" description="Low complexity" evidence="2">
    <location>
        <begin position="137"/>
        <end position="154"/>
    </location>
</feature>
<proteinExistence type="inferred from homology"/>
<feature type="region of interest" description="Disordered" evidence="2">
    <location>
        <begin position="137"/>
        <end position="166"/>
    </location>
</feature>
<dbReference type="Pfam" id="PF04519">
    <property type="entry name" value="Bactofilin"/>
    <property type="match status" value="1"/>
</dbReference>
<accession>A0A212J7C1</accession>
<dbReference type="AlphaFoldDB" id="A0A212J7C1"/>
<reference evidence="3" key="1">
    <citation type="submission" date="2016-04" db="EMBL/GenBank/DDBJ databases">
        <authorList>
            <person name="Evans L.H."/>
            <person name="Alamgir A."/>
            <person name="Owens N."/>
            <person name="Weber N.D."/>
            <person name="Virtaneva K."/>
            <person name="Barbian K."/>
            <person name="Babar A."/>
            <person name="Rosenke K."/>
        </authorList>
    </citation>
    <scope>NUCLEOTIDE SEQUENCE</scope>
    <source>
        <strain evidence="3">86</strain>
    </source>
</reference>
<dbReference type="EMBL" id="FLUO01000001">
    <property type="protein sequence ID" value="SBV95326.1"/>
    <property type="molecule type" value="Genomic_DNA"/>
</dbReference>
<organism evidence="3">
    <name type="scientific">uncultured Alphaproteobacteria bacterium</name>
    <dbReference type="NCBI Taxonomy" id="91750"/>
    <lineage>
        <taxon>Bacteria</taxon>
        <taxon>Pseudomonadati</taxon>
        <taxon>Pseudomonadota</taxon>
        <taxon>Alphaproteobacteria</taxon>
        <taxon>environmental samples</taxon>
    </lineage>
</organism>
<sequence length="166" mass="16880">MFKKTSKSGSSEAIMAEKKGVPSIISRGLTITGDLASDGEIQVDGRVEGDIACVSLVVGLSGEVVGEVRAQSLRLHGQLTGQVHAESVFLAATARMVGDIHHQSLAIEPGAFLQGMCRRSDETQAAAPVAAIAAAQPAEDAAPAAEGEAPRAMPGKPVRGLVGVAS</sequence>
<dbReference type="PANTHER" id="PTHR35024">
    <property type="entry name" value="HYPOTHETICAL CYTOSOLIC PROTEIN"/>
    <property type="match status" value="1"/>
</dbReference>
<evidence type="ECO:0000313" key="3">
    <source>
        <dbReference type="EMBL" id="SBV95326.1"/>
    </source>
</evidence>
<evidence type="ECO:0008006" key="4">
    <source>
        <dbReference type="Google" id="ProtNLM"/>
    </source>
</evidence>
<dbReference type="PANTHER" id="PTHR35024:SF4">
    <property type="entry name" value="POLYMER-FORMING CYTOSKELETAL PROTEIN"/>
    <property type="match status" value="1"/>
</dbReference>
<gene>
    <name evidence="3" type="ORF">KL86APRO_10621</name>
</gene>
<evidence type="ECO:0000256" key="2">
    <source>
        <dbReference type="SAM" id="MobiDB-lite"/>
    </source>
</evidence>
<evidence type="ECO:0000256" key="1">
    <source>
        <dbReference type="ARBA" id="ARBA00044755"/>
    </source>
</evidence>
<comment type="similarity">
    <text evidence="1">Belongs to the bactofilin family.</text>
</comment>